<gene>
    <name evidence="3" type="ORF">GQN54_02440</name>
</gene>
<keyword evidence="4" id="KW-1185">Reference proteome</keyword>
<keyword evidence="1" id="KW-1133">Transmembrane helix</keyword>
<sequence length="227" mass="25968">MKKKLKKYSVNLIYIVGILSITLFLLSFTRIPYLAYRKLAAVEIQLNSNPTHIVILSGNGMPSPDALIKAYFGAETALKHPNSKVIIALPKGNRGSLKPLKMLANELIVKGIDSNRITYEPNGFNTYTQIFAISKMIKKDASILIITNPEHMYRSIKTFDKLGYSKVGSLPTFETPNEEQSLKNNSEESNQIKNVDLRYNVWSYMQYEIKVIREYFAIAYYWVKGWI</sequence>
<evidence type="ECO:0000259" key="2">
    <source>
        <dbReference type="Pfam" id="PF02698"/>
    </source>
</evidence>
<comment type="caution">
    <text evidence="3">The sequence shown here is derived from an EMBL/GenBank/DDBJ whole genome shotgun (WGS) entry which is preliminary data.</text>
</comment>
<keyword evidence="1" id="KW-0812">Transmembrane</keyword>
<dbReference type="AlphaFoldDB" id="A0A6N9NGK7"/>
<organism evidence="3 4">
    <name type="scientific">Acidiluteibacter ferrifornacis</name>
    <dbReference type="NCBI Taxonomy" id="2692424"/>
    <lineage>
        <taxon>Bacteria</taxon>
        <taxon>Pseudomonadati</taxon>
        <taxon>Bacteroidota</taxon>
        <taxon>Flavobacteriia</taxon>
        <taxon>Flavobacteriales</taxon>
        <taxon>Cryomorphaceae</taxon>
        <taxon>Acidiluteibacter</taxon>
    </lineage>
</organism>
<reference evidence="3 4" key="1">
    <citation type="submission" date="2019-12" db="EMBL/GenBank/DDBJ databases">
        <authorList>
            <person name="Zhao J."/>
        </authorList>
    </citation>
    <scope>NUCLEOTIDE SEQUENCE [LARGE SCALE GENOMIC DNA]</scope>
    <source>
        <strain evidence="3 4">S-15</strain>
    </source>
</reference>
<feature type="domain" description="DUF218" evidence="2">
    <location>
        <begin position="71"/>
        <end position="216"/>
    </location>
</feature>
<evidence type="ECO:0000313" key="3">
    <source>
        <dbReference type="EMBL" id="NBG64959.1"/>
    </source>
</evidence>
<keyword evidence="1" id="KW-0472">Membrane</keyword>
<feature type="transmembrane region" description="Helical" evidence="1">
    <location>
        <begin position="12"/>
        <end position="36"/>
    </location>
</feature>
<dbReference type="Pfam" id="PF02698">
    <property type="entry name" value="DUF218"/>
    <property type="match status" value="1"/>
</dbReference>
<accession>A0A6N9NGK7</accession>
<evidence type="ECO:0000256" key="1">
    <source>
        <dbReference type="SAM" id="Phobius"/>
    </source>
</evidence>
<name>A0A6N9NGK7_9FLAO</name>
<dbReference type="EMBL" id="WWNE01000003">
    <property type="protein sequence ID" value="NBG64959.1"/>
    <property type="molecule type" value="Genomic_DNA"/>
</dbReference>
<dbReference type="InterPro" id="IPR003848">
    <property type="entry name" value="DUF218"/>
</dbReference>
<protein>
    <recommendedName>
        <fullName evidence="2">DUF218 domain-containing protein</fullName>
    </recommendedName>
</protein>
<dbReference type="CDD" id="cd06259">
    <property type="entry name" value="YdcF-like"/>
    <property type="match status" value="1"/>
</dbReference>
<dbReference type="RefSeq" id="WP_160631598.1">
    <property type="nucleotide sequence ID" value="NZ_WWNE01000003.1"/>
</dbReference>
<evidence type="ECO:0000313" key="4">
    <source>
        <dbReference type="Proteomes" id="UP000470771"/>
    </source>
</evidence>
<dbReference type="Proteomes" id="UP000470771">
    <property type="component" value="Unassembled WGS sequence"/>
</dbReference>
<proteinExistence type="predicted"/>